<evidence type="ECO:0000313" key="1">
    <source>
        <dbReference type="EMBL" id="KAH8008716.1"/>
    </source>
</evidence>
<evidence type="ECO:0000313" key="2">
    <source>
        <dbReference type="Proteomes" id="UP000821866"/>
    </source>
</evidence>
<dbReference type="AlphaFoldDB" id="A0A9J6D3Q8"/>
<dbReference type="Proteomes" id="UP000821866">
    <property type="component" value="Chromosome 9"/>
</dbReference>
<sequence length="115" mass="12996">MLVYGLSSIGLNHSLDTNMCHVKKGETNNPMKPQSYTPFQEKDHADLAKSYWGLKITPGNEEQNGIDENSLHACMSVLRHNFAYDFIHSDKASPRLSKFVNQFPFKGHVDTTIVN</sequence>
<name>A0A9J6D3Q8_RHIMP</name>
<comment type="caution">
    <text evidence="1">The sequence shown here is derived from an EMBL/GenBank/DDBJ whole genome shotgun (WGS) entry which is preliminary data.</text>
</comment>
<organism evidence="1 2">
    <name type="scientific">Rhipicephalus microplus</name>
    <name type="common">Cattle tick</name>
    <name type="synonym">Boophilus microplus</name>
    <dbReference type="NCBI Taxonomy" id="6941"/>
    <lineage>
        <taxon>Eukaryota</taxon>
        <taxon>Metazoa</taxon>
        <taxon>Ecdysozoa</taxon>
        <taxon>Arthropoda</taxon>
        <taxon>Chelicerata</taxon>
        <taxon>Arachnida</taxon>
        <taxon>Acari</taxon>
        <taxon>Parasitiformes</taxon>
        <taxon>Ixodida</taxon>
        <taxon>Ixodoidea</taxon>
        <taxon>Ixodidae</taxon>
        <taxon>Rhipicephalinae</taxon>
        <taxon>Rhipicephalus</taxon>
        <taxon>Boophilus</taxon>
    </lineage>
</organism>
<dbReference type="EMBL" id="JABSTU010000011">
    <property type="protein sequence ID" value="KAH8008716.1"/>
    <property type="molecule type" value="Genomic_DNA"/>
</dbReference>
<accession>A0A9J6D3Q8</accession>
<reference evidence="1" key="2">
    <citation type="submission" date="2021-09" db="EMBL/GenBank/DDBJ databases">
        <authorList>
            <person name="Jia N."/>
            <person name="Wang J."/>
            <person name="Shi W."/>
            <person name="Du L."/>
            <person name="Sun Y."/>
            <person name="Zhan W."/>
            <person name="Jiang J."/>
            <person name="Wang Q."/>
            <person name="Zhang B."/>
            <person name="Ji P."/>
            <person name="Sakyi L.B."/>
            <person name="Cui X."/>
            <person name="Yuan T."/>
            <person name="Jiang B."/>
            <person name="Yang W."/>
            <person name="Lam T.T.-Y."/>
            <person name="Chang Q."/>
            <person name="Ding S."/>
            <person name="Wang X."/>
            <person name="Zhu J."/>
            <person name="Ruan X."/>
            <person name="Zhao L."/>
            <person name="Wei J."/>
            <person name="Que T."/>
            <person name="Du C."/>
            <person name="Cheng J."/>
            <person name="Dai P."/>
            <person name="Han X."/>
            <person name="Huang E."/>
            <person name="Gao Y."/>
            <person name="Liu J."/>
            <person name="Shao H."/>
            <person name="Ye R."/>
            <person name="Li L."/>
            <person name="Wei W."/>
            <person name="Wang X."/>
            <person name="Wang C."/>
            <person name="Huo Q."/>
            <person name="Li W."/>
            <person name="Guo W."/>
            <person name="Chen H."/>
            <person name="Chen S."/>
            <person name="Zhou L."/>
            <person name="Zhou L."/>
            <person name="Ni X."/>
            <person name="Tian J."/>
            <person name="Zhou Y."/>
            <person name="Sheng Y."/>
            <person name="Liu T."/>
            <person name="Pan Y."/>
            <person name="Xia L."/>
            <person name="Li J."/>
            <person name="Zhao F."/>
            <person name="Cao W."/>
        </authorList>
    </citation>
    <scope>NUCLEOTIDE SEQUENCE</scope>
    <source>
        <strain evidence="1">Rmic-2018</strain>
        <tissue evidence="1">Larvae</tissue>
    </source>
</reference>
<keyword evidence="2" id="KW-1185">Reference proteome</keyword>
<gene>
    <name evidence="1" type="ORF">HPB51_003363</name>
</gene>
<proteinExistence type="predicted"/>
<reference evidence="1" key="1">
    <citation type="journal article" date="2020" name="Cell">
        <title>Large-Scale Comparative Analyses of Tick Genomes Elucidate Their Genetic Diversity and Vector Capacities.</title>
        <authorList>
            <consortium name="Tick Genome and Microbiome Consortium (TIGMIC)"/>
            <person name="Jia N."/>
            <person name="Wang J."/>
            <person name="Shi W."/>
            <person name="Du L."/>
            <person name="Sun Y."/>
            <person name="Zhan W."/>
            <person name="Jiang J.F."/>
            <person name="Wang Q."/>
            <person name="Zhang B."/>
            <person name="Ji P."/>
            <person name="Bell-Sakyi L."/>
            <person name="Cui X.M."/>
            <person name="Yuan T.T."/>
            <person name="Jiang B.G."/>
            <person name="Yang W.F."/>
            <person name="Lam T.T."/>
            <person name="Chang Q.C."/>
            <person name="Ding S.J."/>
            <person name="Wang X.J."/>
            <person name="Zhu J.G."/>
            <person name="Ruan X.D."/>
            <person name="Zhao L."/>
            <person name="Wei J.T."/>
            <person name="Ye R.Z."/>
            <person name="Que T.C."/>
            <person name="Du C.H."/>
            <person name="Zhou Y.H."/>
            <person name="Cheng J.X."/>
            <person name="Dai P.F."/>
            <person name="Guo W.B."/>
            <person name="Han X.H."/>
            <person name="Huang E.J."/>
            <person name="Li L.F."/>
            <person name="Wei W."/>
            <person name="Gao Y.C."/>
            <person name="Liu J.Z."/>
            <person name="Shao H.Z."/>
            <person name="Wang X."/>
            <person name="Wang C.C."/>
            <person name="Yang T.C."/>
            <person name="Huo Q.B."/>
            <person name="Li W."/>
            <person name="Chen H.Y."/>
            <person name="Chen S.E."/>
            <person name="Zhou L.G."/>
            <person name="Ni X.B."/>
            <person name="Tian J.H."/>
            <person name="Sheng Y."/>
            <person name="Liu T."/>
            <person name="Pan Y.S."/>
            <person name="Xia L.Y."/>
            <person name="Li J."/>
            <person name="Zhao F."/>
            <person name="Cao W.C."/>
        </authorList>
    </citation>
    <scope>NUCLEOTIDE SEQUENCE</scope>
    <source>
        <strain evidence="1">Rmic-2018</strain>
    </source>
</reference>
<protein>
    <submittedName>
        <fullName evidence="1">Uncharacterized protein</fullName>
    </submittedName>
</protein>